<feature type="signal peptide" evidence="1">
    <location>
        <begin position="1"/>
        <end position="24"/>
    </location>
</feature>
<reference evidence="2 3" key="1">
    <citation type="submission" date="2023-02" db="EMBL/GenBank/DDBJ databases">
        <title>Genome sequence of Mucilaginibacter jinjuensis strain KACC 16571.</title>
        <authorList>
            <person name="Kim S."/>
            <person name="Heo J."/>
            <person name="Kwon S.-W."/>
        </authorList>
    </citation>
    <scope>NUCLEOTIDE SEQUENCE [LARGE SCALE GENOMIC DNA]</scope>
    <source>
        <strain evidence="2 3">KACC 16571</strain>
    </source>
</reference>
<gene>
    <name evidence="2" type="ORF">PQO05_00245</name>
</gene>
<sequence length="563" mass="58276">MKKLFTPAIAALSITACLSLLIYACKRPTEGIDLIVKTDALSKSPTLIEYVNANPAGTPMPSSMSVTVTDPLGVVQTDDGGKIFTAFSGLLPLSLSRFSTPSVSTPVSFTIAPKVPTGFVPVINTVNITSDTAATHTIIPLVEYAHPASGTSATVKNTALTAGTSALTTVSLPANGTTEACTITIPAGTQMKDKNGAVINAATLSSSIVYLGTTAPAAYNSFPGGFNPQNVIGTDGKAIAGSVTFITAGYISMNLLAGTTAVKSFSKPITVNMEINSTLINPLTGVKVKVGDVIPVWSYDETAGQWKYESTATVIKNTNGNLAANISVTHLTGWSLDWYSTACSSSLSVTVSIPGLNGSIDDYVVFLASANDQYLGGLFSDNSWSHTVSLFNGFKGVIANLPAGLGNVKVVVYAKKGDPTSKATESAMFSPCSKGSISLSFPAPVLPDMIKAHISTVAKCTSKQIVAYPTSWITISDVTVPTTVTTTNAHMVNGVIDVKLISGHSYSMSTSYNGRTFGSGVFKIDKTTNISIPAGTGLSGTAVYNTATQVLNVNAVFTLSKCG</sequence>
<feature type="chain" id="PRO_5045229521" evidence="1">
    <location>
        <begin position="25"/>
        <end position="563"/>
    </location>
</feature>
<keyword evidence="1" id="KW-0732">Signal</keyword>
<dbReference type="EMBL" id="CP117167">
    <property type="protein sequence ID" value="WCT12362.1"/>
    <property type="molecule type" value="Genomic_DNA"/>
</dbReference>
<accession>A0ABY7T7M5</accession>
<dbReference type="Proteomes" id="UP001216139">
    <property type="component" value="Chromosome"/>
</dbReference>
<evidence type="ECO:0000313" key="2">
    <source>
        <dbReference type="EMBL" id="WCT12362.1"/>
    </source>
</evidence>
<keyword evidence="3" id="KW-1185">Reference proteome</keyword>
<dbReference type="PROSITE" id="PS51257">
    <property type="entry name" value="PROKAR_LIPOPROTEIN"/>
    <property type="match status" value="1"/>
</dbReference>
<organism evidence="2 3">
    <name type="scientific">Mucilaginibacter jinjuensis</name>
    <dbReference type="NCBI Taxonomy" id="1176721"/>
    <lineage>
        <taxon>Bacteria</taxon>
        <taxon>Pseudomonadati</taxon>
        <taxon>Bacteroidota</taxon>
        <taxon>Sphingobacteriia</taxon>
        <taxon>Sphingobacteriales</taxon>
        <taxon>Sphingobacteriaceae</taxon>
        <taxon>Mucilaginibacter</taxon>
    </lineage>
</organism>
<evidence type="ECO:0000256" key="1">
    <source>
        <dbReference type="SAM" id="SignalP"/>
    </source>
</evidence>
<protein>
    <submittedName>
        <fullName evidence="2">Uncharacterized protein</fullName>
    </submittedName>
</protein>
<evidence type="ECO:0000313" key="3">
    <source>
        <dbReference type="Proteomes" id="UP001216139"/>
    </source>
</evidence>
<dbReference type="RefSeq" id="WP_273630620.1">
    <property type="nucleotide sequence ID" value="NZ_CP117167.1"/>
</dbReference>
<name>A0ABY7T7M5_9SPHI</name>
<proteinExistence type="predicted"/>